<protein>
    <submittedName>
        <fullName evidence="2">WhiB family transcriptional regulator</fullName>
    </submittedName>
</protein>
<evidence type="ECO:0000259" key="1">
    <source>
        <dbReference type="PROSITE" id="PS51674"/>
    </source>
</evidence>
<accession>A0ABV9XVU0</accession>
<gene>
    <name evidence="2" type="ORF">ACFPFM_07285</name>
</gene>
<dbReference type="InterPro" id="IPR034768">
    <property type="entry name" value="4FE4S_WBL"/>
</dbReference>
<proteinExistence type="predicted"/>
<keyword evidence="3" id="KW-1185">Reference proteome</keyword>
<sequence length="118" mass="13140">MSRDESQNYYEVIAADLDRFAPVPDDVLLEIVTRDGRCVWLVPGDEAAPEWDGEELTDRELAARLCAECPAGRACLEWELRTAGPDTVGVWGGLSEEDRRALYPVWAARRGRMGGRSS</sequence>
<name>A0ABV9XVU0_9PSEU</name>
<evidence type="ECO:0000313" key="3">
    <source>
        <dbReference type="Proteomes" id="UP001595833"/>
    </source>
</evidence>
<organism evidence="2 3">
    <name type="scientific">Saccharothrix xinjiangensis</name>
    <dbReference type="NCBI Taxonomy" id="204798"/>
    <lineage>
        <taxon>Bacteria</taxon>
        <taxon>Bacillati</taxon>
        <taxon>Actinomycetota</taxon>
        <taxon>Actinomycetes</taxon>
        <taxon>Pseudonocardiales</taxon>
        <taxon>Pseudonocardiaceae</taxon>
        <taxon>Saccharothrix</taxon>
    </lineage>
</organism>
<reference evidence="3" key="1">
    <citation type="journal article" date="2019" name="Int. J. Syst. Evol. Microbiol.">
        <title>The Global Catalogue of Microorganisms (GCM) 10K type strain sequencing project: providing services to taxonomists for standard genome sequencing and annotation.</title>
        <authorList>
            <consortium name="The Broad Institute Genomics Platform"/>
            <consortium name="The Broad Institute Genome Sequencing Center for Infectious Disease"/>
            <person name="Wu L."/>
            <person name="Ma J."/>
        </authorList>
    </citation>
    <scope>NUCLEOTIDE SEQUENCE [LARGE SCALE GENOMIC DNA]</scope>
    <source>
        <strain evidence="3">KCTC 12848</strain>
    </source>
</reference>
<feature type="domain" description="4Fe-4S Wbl-type" evidence="1">
    <location>
        <begin position="37"/>
        <end position="101"/>
    </location>
</feature>
<comment type="caution">
    <text evidence="2">The sequence shown here is derived from an EMBL/GenBank/DDBJ whole genome shotgun (WGS) entry which is preliminary data.</text>
</comment>
<dbReference type="Pfam" id="PF02467">
    <property type="entry name" value="Whib"/>
    <property type="match status" value="1"/>
</dbReference>
<evidence type="ECO:0000313" key="2">
    <source>
        <dbReference type="EMBL" id="MFC5053559.1"/>
    </source>
</evidence>
<dbReference type="Proteomes" id="UP001595833">
    <property type="component" value="Unassembled WGS sequence"/>
</dbReference>
<dbReference type="EMBL" id="JBHSJB010000007">
    <property type="protein sequence ID" value="MFC5053559.1"/>
    <property type="molecule type" value="Genomic_DNA"/>
</dbReference>
<dbReference type="PROSITE" id="PS51674">
    <property type="entry name" value="4FE4S_WBL"/>
    <property type="match status" value="1"/>
</dbReference>
<dbReference type="RefSeq" id="WP_380645903.1">
    <property type="nucleotide sequence ID" value="NZ_JBHSJB010000007.1"/>
</dbReference>